<dbReference type="InterPro" id="IPR036770">
    <property type="entry name" value="Ankyrin_rpt-contain_sf"/>
</dbReference>
<dbReference type="EMBL" id="DS113421">
    <property type="protein sequence ID" value="EAY06524.1"/>
    <property type="molecule type" value="Genomic_DNA"/>
</dbReference>
<keyword evidence="1" id="KW-1133">Transmembrane helix</keyword>
<evidence type="ECO:0000313" key="3">
    <source>
        <dbReference type="Proteomes" id="UP000001542"/>
    </source>
</evidence>
<dbReference type="VEuPathDB" id="TrichDB:TVAG_358140"/>
<name>A2ELC2_TRIV3</name>
<gene>
    <name evidence="2" type="ORF">TVAG_358140</name>
</gene>
<dbReference type="VEuPathDB" id="TrichDB:TVAGG3_0274340"/>
<reference evidence="2" key="1">
    <citation type="submission" date="2006-10" db="EMBL/GenBank/DDBJ databases">
        <authorList>
            <person name="Amadeo P."/>
            <person name="Zhao Q."/>
            <person name="Wortman J."/>
            <person name="Fraser-Liggett C."/>
            <person name="Carlton J."/>
        </authorList>
    </citation>
    <scope>NUCLEOTIDE SEQUENCE</scope>
    <source>
        <strain evidence="2">G3</strain>
    </source>
</reference>
<dbReference type="RefSeq" id="XP_001318747.1">
    <property type="nucleotide sequence ID" value="XM_001318712.1"/>
</dbReference>
<evidence type="ECO:0000313" key="2">
    <source>
        <dbReference type="EMBL" id="EAY06524.1"/>
    </source>
</evidence>
<protein>
    <recommendedName>
        <fullName evidence="4">DUF3447 domain-containing protein</fullName>
    </recommendedName>
</protein>
<dbReference type="Proteomes" id="UP000001542">
    <property type="component" value="Unassembled WGS sequence"/>
</dbReference>
<keyword evidence="1" id="KW-0472">Membrane</keyword>
<dbReference type="KEGG" id="tva:4764401"/>
<sequence>MHHYKDIQTLLEDLSIDNFSYTINNLLDPKNNLSRAHLLFIARDILILIKKRDKIIHLYAQIIKYIDESIKDTSGLLKTAIFEGIQIESQEEKPHAAAFKLPCVLYGLNMYDYNKIISLLKFPKISKVNYLILFSFFASHIKRYHYFEFLYKIDPQYQKDQIFNHLLNKEFEIVNNYTSYGCMPDTLQYILKYDIVEKLQMQNNFDLNKDLEISYFETSDIQESSLDSLKYAAFFGSVNCYNYLSKILPKKQSSETNNWIESHNIDYYAIGGGNYEIIKSIPSETLNIIDILPIAASSRRFSIFEWLFQNNFEPSQLFKTLCAATEANNIKVVEMIINKYDMPSFGENSENPIEIGIKSESVECVKLLLEKGIKYDPYCLHMAISKGLDDISLFILNSGNSNPSLKDKSGRNATEIAAESCSYQLAAALVPYGNITTKVLDIAAEHNNYDFLSVFMNNADSEIPNYLKSHEKKPKFTGLFIFVICSIIFIVIWVYLFNRFA</sequence>
<dbReference type="SUPFAM" id="SSF48403">
    <property type="entry name" value="Ankyrin repeat"/>
    <property type="match status" value="1"/>
</dbReference>
<evidence type="ECO:0000256" key="1">
    <source>
        <dbReference type="SAM" id="Phobius"/>
    </source>
</evidence>
<evidence type="ECO:0008006" key="4">
    <source>
        <dbReference type="Google" id="ProtNLM"/>
    </source>
</evidence>
<organism evidence="2 3">
    <name type="scientific">Trichomonas vaginalis (strain ATCC PRA-98 / G3)</name>
    <dbReference type="NCBI Taxonomy" id="412133"/>
    <lineage>
        <taxon>Eukaryota</taxon>
        <taxon>Metamonada</taxon>
        <taxon>Parabasalia</taxon>
        <taxon>Trichomonadida</taxon>
        <taxon>Trichomonadidae</taxon>
        <taxon>Trichomonas</taxon>
    </lineage>
</organism>
<accession>A2ELC2</accession>
<dbReference type="AlphaFoldDB" id="A2ELC2"/>
<keyword evidence="1" id="KW-0812">Transmembrane</keyword>
<keyword evidence="3" id="KW-1185">Reference proteome</keyword>
<feature type="transmembrane region" description="Helical" evidence="1">
    <location>
        <begin position="476"/>
        <end position="496"/>
    </location>
</feature>
<dbReference type="InParanoid" id="A2ELC2"/>
<reference evidence="2" key="2">
    <citation type="journal article" date="2007" name="Science">
        <title>Draft genome sequence of the sexually transmitted pathogen Trichomonas vaginalis.</title>
        <authorList>
            <person name="Carlton J.M."/>
            <person name="Hirt R.P."/>
            <person name="Silva J.C."/>
            <person name="Delcher A.L."/>
            <person name="Schatz M."/>
            <person name="Zhao Q."/>
            <person name="Wortman J.R."/>
            <person name="Bidwell S.L."/>
            <person name="Alsmark U.C.M."/>
            <person name="Besteiro S."/>
            <person name="Sicheritz-Ponten T."/>
            <person name="Noel C.J."/>
            <person name="Dacks J.B."/>
            <person name="Foster P.G."/>
            <person name="Simillion C."/>
            <person name="Van de Peer Y."/>
            <person name="Miranda-Saavedra D."/>
            <person name="Barton G.J."/>
            <person name="Westrop G.D."/>
            <person name="Mueller S."/>
            <person name="Dessi D."/>
            <person name="Fiori P.L."/>
            <person name="Ren Q."/>
            <person name="Paulsen I."/>
            <person name="Zhang H."/>
            <person name="Bastida-Corcuera F.D."/>
            <person name="Simoes-Barbosa A."/>
            <person name="Brown M.T."/>
            <person name="Hayes R.D."/>
            <person name="Mukherjee M."/>
            <person name="Okumura C.Y."/>
            <person name="Schneider R."/>
            <person name="Smith A.J."/>
            <person name="Vanacova S."/>
            <person name="Villalvazo M."/>
            <person name="Haas B.J."/>
            <person name="Pertea M."/>
            <person name="Feldblyum T.V."/>
            <person name="Utterback T.R."/>
            <person name="Shu C.L."/>
            <person name="Osoegawa K."/>
            <person name="de Jong P.J."/>
            <person name="Hrdy I."/>
            <person name="Horvathova L."/>
            <person name="Zubacova Z."/>
            <person name="Dolezal P."/>
            <person name="Malik S.B."/>
            <person name="Logsdon J.M. Jr."/>
            <person name="Henze K."/>
            <person name="Gupta A."/>
            <person name="Wang C.C."/>
            <person name="Dunne R.L."/>
            <person name="Upcroft J.A."/>
            <person name="Upcroft P."/>
            <person name="White O."/>
            <person name="Salzberg S.L."/>
            <person name="Tang P."/>
            <person name="Chiu C.-H."/>
            <person name="Lee Y.-S."/>
            <person name="Embley T.M."/>
            <person name="Coombs G.H."/>
            <person name="Mottram J.C."/>
            <person name="Tachezy J."/>
            <person name="Fraser-Liggett C.M."/>
            <person name="Johnson P.J."/>
        </authorList>
    </citation>
    <scope>NUCLEOTIDE SEQUENCE [LARGE SCALE GENOMIC DNA]</scope>
    <source>
        <strain evidence="2">G3</strain>
    </source>
</reference>
<proteinExistence type="predicted"/>
<dbReference type="PANTHER" id="PTHR24159">
    <property type="match status" value="1"/>
</dbReference>
<dbReference type="PANTHER" id="PTHR24159:SF5">
    <property type="entry name" value="ANK_REP_REGION DOMAIN-CONTAINING PROTEIN"/>
    <property type="match status" value="1"/>
</dbReference>
<dbReference type="Gene3D" id="1.25.40.20">
    <property type="entry name" value="Ankyrin repeat-containing domain"/>
    <property type="match status" value="1"/>
</dbReference>
<dbReference type="SMR" id="A2ELC2"/>